<protein>
    <submittedName>
        <fullName evidence="2">Uncharacterized protein</fullName>
    </submittedName>
</protein>
<feature type="region of interest" description="Disordered" evidence="1">
    <location>
        <begin position="218"/>
        <end position="242"/>
    </location>
</feature>
<gene>
    <name evidence="2" type="ORF">IW261DRAFT_1624941</name>
</gene>
<dbReference type="Proteomes" id="UP001175227">
    <property type="component" value="Unassembled WGS sequence"/>
</dbReference>
<feature type="compositionally biased region" description="Acidic residues" evidence="1">
    <location>
        <begin position="220"/>
        <end position="242"/>
    </location>
</feature>
<evidence type="ECO:0000313" key="2">
    <source>
        <dbReference type="EMBL" id="KAK0479601.1"/>
    </source>
</evidence>
<organism evidence="2 3">
    <name type="scientific">Armillaria novae-zelandiae</name>
    <dbReference type="NCBI Taxonomy" id="153914"/>
    <lineage>
        <taxon>Eukaryota</taxon>
        <taxon>Fungi</taxon>
        <taxon>Dikarya</taxon>
        <taxon>Basidiomycota</taxon>
        <taxon>Agaricomycotina</taxon>
        <taxon>Agaricomycetes</taxon>
        <taxon>Agaricomycetidae</taxon>
        <taxon>Agaricales</taxon>
        <taxon>Marasmiineae</taxon>
        <taxon>Physalacriaceae</taxon>
        <taxon>Armillaria</taxon>
    </lineage>
</organism>
<dbReference type="AlphaFoldDB" id="A0AA39P977"/>
<keyword evidence="3" id="KW-1185">Reference proteome</keyword>
<name>A0AA39P977_9AGAR</name>
<dbReference type="EMBL" id="JAUEPR010000011">
    <property type="protein sequence ID" value="KAK0479601.1"/>
    <property type="molecule type" value="Genomic_DNA"/>
</dbReference>
<comment type="caution">
    <text evidence="2">The sequence shown here is derived from an EMBL/GenBank/DDBJ whole genome shotgun (WGS) entry which is preliminary data.</text>
</comment>
<accession>A0AA39P977</accession>
<evidence type="ECO:0000256" key="1">
    <source>
        <dbReference type="SAM" id="MobiDB-lite"/>
    </source>
</evidence>
<reference evidence="2" key="1">
    <citation type="submission" date="2023-06" db="EMBL/GenBank/DDBJ databases">
        <authorList>
            <consortium name="Lawrence Berkeley National Laboratory"/>
            <person name="Ahrendt S."/>
            <person name="Sahu N."/>
            <person name="Indic B."/>
            <person name="Wong-Bajracharya J."/>
            <person name="Merenyi Z."/>
            <person name="Ke H.-M."/>
            <person name="Monk M."/>
            <person name="Kocsube S."/>
            <person name="Drula E."/>
            <person name="Lipzen A."/>
            <person name="Balint B."/>
            <person name="Henrissat B."/>
            <person name="Andreopoulos B."/>
            <person name="Martin F.M."/>
            <person name="Harder C.B."/>
            <person name="Rigling D."/>
            <person name="Ford K.L."/>
            <person name="Foster G.D."/>
            <person name="Pangilinan J."/>
            <person name="Papanicolaou A."/>
            <person name="Barry K."/>
            <person name="LaButti K."/>
            <person name="Viragh M."/>
            <person name="Koriabine M."/>
            <person name="Yan M."/>
            <person name="Riley R."/>
            <person name="Champramary S."/>
            <person name="Plett K.L."/>
            <person name="Tsai I.J."/>
            <person name="Slot J."/>
            <person name="Sipos G."/>
            <person name="Plett J."/>
            <person name="Nagy L.G."/>
            <person name="Grigoriev I.V."/>
        </authorList>
    </citation>
    <scope>NUCLEOTIDE SEQUENCE</scope>
    <source>
        <strain evidence="2">ICMP 16352</strain>
    </source>
</reference>
<evidence type="ECO:0000313" key="3">
    <source>
        <dbReference type="Proteomes" id="UP001175227"/>
    </source>
</evidence>
<proteinExistence type="predicted"/>
<sequence length="242" mass="28369">MPSLPPSSMVYMTHDPTNYKLYNRLLASQVKILEYVAPTRSRELEDYDYDHYDEEHDALCELYSSMADWLKELWHIMMKDGADYKLISKCLSSCLDHVNDAEGIIHPIVFYDAVCTLRIDVLDEKKRKSIIYDRCTWIPEHLCWMYRELMVVAQSRHQQGEFHAIQSENSNLGLEEETKKLLHPREQLEERRAGAKIPAAHYKDAHWDMAMIEGALAIYAEDDESEEDEEDEDEEDTDTESQ</sequence>